<accession>A0ABR8XDM0</accession>
<dbReference type="InterPro" id="IPR000914">
    <property type="entry name" value="SBP_5_dom"/>
</dbReference>
<proteinExistence type="inferred from homology"/>
<evidence type="ECO:0000256" key="4">
    <source>
        <dbReference type="SAM" id="SignalP"/>
    </source>
</evidence>
<feature type="domain" description="Solute-binding protein family 5" evidence="5">
    <location>
        <begin position="261"/>
        <end position="580"/>
    </location>
</feature>
<keyword evidence="2" id="KW-0813">Transport</keyword>
<keyword evidence="3 4" id="KW-0732">Signal</keyword>
<feature type="signal peptide" evidence="4">
    <location>
        <begin position="1"/>
        <end position="16"/>
    </location>
</feature>
<dbReference type="PROSITE" id="PS51257">
    <property type="entry name" value="PROKAR_LIPOPROTEIN"/>
    <property type="match status" value="1"/>
</dbReference>
<dbReference type="Gene3D" id="3.90.76.10">
    <property type="entry name" value="Dipeptide-binding Protein, Domain 1"/>
    <property type="match status" value="1"/>
</dbReference>
<dbReference type="Gene3D" id="3.40.190.10">
    <property type="entry name" value="Periplasmic binding protein-like II"/>
    <property type="match status" value="1"/>
</dbReference>
<dbReference type="Proteomes" id="UP000640930">
    <property type="component" value="Unassembled WGS sequence"/>
</dbReference>
<dbReference type="PANTHER" id="PTHR30290:SF9">
    <property type="entry name" value="OLIGOPEPTIDE-BINDING PROTEIN APPA"/>
    <property type="match status" value="1"/>
</dbReference>
<evidence type="ECO:0000313" key="6">
    <source>
        <dbReference type="EMBL" id="MBD8027305.1"/>
    </source>
</evidence>
<dbReference type="RefSeq" id="WP_191707748.1">
    <property type="nucleotide sequence ID" value="NZ_JACSQA010000017.1"/>
</dbReference>
<organism evidence="6 7">
    <name type="scientific">Ureibacillus galli</name>
    <dbReference type="NCBI Taxonomy" id="2762222"/>
    <lineage>
        <taxon>Bacteria</taxon>
        <taxon>Bacillati</taxon>
        <taxon>Bacillota</taxon>
        <taxon>Bacilli</taxon>
        <taxon>Bacillales</taxon>
        <taxon>Caryophanaceae</taxon>
        <taxon>Ureibacillus</taxon>
    </lineage>
</organism>
<evidence type="ECO:0000256" key="2">
    <source>
        <dbReference type="ARBA" id="ARBA00022448"/>
    </source>
</evidence>
<evidence type="ECO:0000313" key="7">
    <source>
        <dbReference type="Proteomes" id="UP000640930"/>
    </source>
</evidence>
<sequence length="601" mass="65976">MKRLFALLLVAVLALAGCVQTKKDVEGGGDADTSTSGEKPSVEILGMASNENDLNILRDQLTKNGFDVVLNIQPDYGSFSAQKDAGNYDVALSSWTTVTGNPDYAVRGLFKTGGDYSVVSDSKLDELIDKASTLTGDEAKEAYKELEQLLVFDQAYIAPLYISNKAQGIYSAEVNPKTVRLPKSRAQVWESISFNDESLNESETLVLHQAISTLTSLDPIKGNDGSINTLNTNMYVRLVNLTDDDKVVSDGSLSYNHVMADGNSEFYFILRDDINFAKVENDTAVDTKELVSAEDVVFSLNRAKDPNSVPDHRTYSIHENIETVEIVTDIAELQNGKVAGSDETILDALSKGLPAPVTELVDSKEDVDNASGKYQVVKITTPNPFPQVLNYLAHQSGGIVSEKQVSSINTYDVANYDPNKDVAYGDQATVTEGNTYNNHLYASGPYILVKKNDYEATFVKNPAYRVGSEYEPKIKNISVRFIDDNDSALSALRNGEIHVLQSVPETKYDVVTSDKNLTLNQADSNAVSYLQFNTSGREVSDSADLRKAILYSINQEEFITYYQGNKRPAVSTVSPLIDTGLKLEADKEKVTEFLKAYNESK</sequence>
<gene>
    <name evidence="6" type="ORF">H9636_11630</name>
</gene>
<protein>
    <recommendedName>
        <fullName evidence="5">Solute-binding protein family 5 domain-containing protein</fullName>
    </recommendedName>
</protein>
<dbReference type="PANTHER" id="PTHR30290">
    <property type="entry name" value="PERIPLASMIC BINDING COMPONENT OF ABC TRANSPORTER"/>
    <property type="match status" value="1"/>
</dbReference>
<reference evidence="6 7" key="1">
    <citation type="submission" date="2020-08" db="EMBL/GenBank/DDBJ databases">
        <title>A Genomic Blueprint of the Chicken Gut Microbiome.</title>
        <authorList>
            <person name="Gilroy R."/>
            <person name="Ravi A."/>
            <person name="Getino M."/>
            <person name="Pursley I."/>
            <person name="Horton D.L."/>
            <person name="Alikhan N.-F."/>
            <person name="Baker D."/>
            <person name="Gharbi K."/>
            <person name="Hall N."/>
            <person name="Watson M."/>
            <person name="Adriaenssens E.M."/>
            <person name="Foster-Nyarko E."/>
            <person name="Jarju S."/>
            <person name="Secka A."/>
            <person name="Antonio M."/>
            <person name="Oren A."/>
            <person name="Chaudhuri R."/>
            <person name="La Ragione R.M."/>
            <person name="Hildebrand F."/>
            <person name="Pallen M.J."/>
        </authorList>
    </citation>
    <scope>NUCLEOTIDE SEQUENCE [LARGE SCALE GENOMIC DNA]</scope>
    <source>
        <strain evidence="6 7">Re31</strain>
    </source>
</reference>
<dbReference type="Gene3D" id="3.10.105.10">
    <property type="entry name" value="Dipeptide-binding Protein, Domain 3"/>
    <property type="match status" value="1"/>
</dbReference>
<evidence type="ECO:0000259" key="5">
    <source>
        <dbReference type="Pfam" id="PF00496"/>
    </source>
</evidence>
<dbReference type="InterPro" id="IPR039424">
    <property type="entry name" value="SBP_5"/>
</dbReference>
<feature type="chain" id="PRO_5047406266" description="Solute-binding protein family 5 domain-containing protein" evidence="4">
    <location>
        <begin position="17"/>
        <end position="601"/>
    </location>
</feature>
<keyword evidence="7" id="KW-1185">Reference proteome</keyword>
<comment type="similarity">
    <text evidence="1">Belongs to the bacterial solute-binding protein 5 family.</text>
</comment>
<name>A0ABR8XDM0_9BACL</name>
<comment type="caution">
    <text evidence="6">The sequence shown here is derived from an EMBL/GenBank/DDBJ whole genome shotgun (WGS) entry which is preliminary data.</text>
</comment>
<evidence type="ECO:0000256" key="1">
    <source>
        <dbReference type="ARBA" id="ARBA00005695"/>
    </source>
</evidence>
<dbReference type="SUPFAM" id="SSF53850">
    <property type="entry name" value="Periplasmic binding protein-like II"/>
    <property type="match status" value="2"/>
</dbReference>
<dbReference type="Pfam" id="PF00496">
    <property type="entry name" value="SBP_bac_5"/>
    <property type="match status" value="1"/>
</dbReference>
<evidence type="ECO:0000256" key="3">
    <source>
        <dbReference type="ARBA" id="ARBA00022729"/>
    </source>
</evidence>
<dbReference type="EMBL" id="JACSQA010000017">
    <property type="protein sequence ID" value="MBD8027305.1"/>
    <property type="molecule type" value="Genomic_DNA"/>
</dbReference>